<organism evidence="3 4">
    <name type="scientific">Prevotella aff. ruminicola Tc2-24</name>
    <dbReference type="NCBI Taxonomy" id="81582"/>
    <lineage>
        <taxon>Bacteria</taxon>
        <taxon>Pseudomonadati</taxon>
        <taxon>Bacteroidota</taxon>
        <taxon>Bacteroidia</taxon>
        <taxon>Bacteroidales</taxon>
        <taxon>Prevotellaceae</taxon>
        <taxon>Prevotella</taxon>
    </lineage>
</organism>
<dbReference type="Proteomes" id="UP000199373">
    <property type="component" value="Unassembled WGS sequence"/>
</dbReference>
<dbReference type="Gene3D" id="1.50.10.20">
    <property type="match status" value="1"/>
</dbReference>
<dbReference type="InterPro" id="IPR001599">
    <property type="entry name" value="Macroglobln_a2"/>
</dbReference>
<dbReference type="InterPro" id="IPR008930">
    <property type="entry name" value="Terpenoid_cyclase/PrenylTrfase"/>
</dbReference>
<dbReference type="Pfam" id="PF17973">
    <property type="entry name" value="bMG10"/>
    <property type="match status" value="1"/>
</dbReference>
<name>A0A1I0Q2X4_9BACT</name>
<dbReference type="PANTHER" id="PTHR40094:SF1">
    <property type="entry name" value="UBIQUITIN DOMAIN-CONTAINING PROTEIN"/>
    <property type="match status" value="1"/>
</dbReference>
<keyword evidence="4" id="KW-1185">Reference proteome</keyword>
<evidence type="ECO:0000259" key="2">
    <source>
        <dbReference type="SMART" id="SM01360"/>
    </source>
</evidence>
<evidence type="ECO:0000313" key="3">
    <source>
        <dbReference type="EMBL" id="SEW21337.1"/>
    </source>
</evidence>
<dbReference type="InterPro" id="IPR041246">
    <property type="entry name" value="Bact_MG10"/>
</dbReference>
<comment type="similarity">
    <text evidence="1">Belongs to the protease inhibitor I39 (alpha-2-macroglobulin) family. Bacterial alpha-2-macroglobulin subfamily.</text>
</comment>
<dbReference type="SMART" id="SM01360">
    <property type="entry name" value="A2M"/>
    <property type="match status" value="1"/>
</dbReference>
<dbReference type="SUPFAM" id="SSF48239">
    <property type="entry name" value="Terpenoid cyclases/Protein prenyltransferases"/>
    <property type="match status" value="1"/>
</dbReference>
<dbReference type="InterPro" id="IPR002890">
    <property type="entry name" value="MG2"/>
</dbReference>
<dbReference type="Gene3D" id="2.60.40.1930">
    <property type="match status" value="1"/>
</dbReference>
<proteinExistence type="inferred from homology"/>
<evidence type="ECO:0000256" key="1">
    <source>
        <dbReference type="ARBA" id="ARBA00010556"/>
    </source>
</evidence>
<dbReference type="EMBL" id="FOIQ01000005">
    <property type="protein sequence ID" value="SEW21337.1"/>
    <property type="molecule type" value="Genomic_DNA"/>
</dbReference>
<protein>
    <submittedName>
        <fullName evidence="3">MG2 domain-containing protein</fullName>
    </submittedName>
</protein>
<dbReference type="GO" id="GO:0004866">
    <property type="term" value="F:endopeptidase inhibitor activity"/>
    <property type="evidence" value="ECO:0007669"/>
    <property type="project" value="InterPro"/>
</dbReference>
<accession>A0A1I0Q2X4</accession>
<dbReference type="InterPro" id="IPR051802">
    <property type="entry name" value="YfhM-like"/>
</dbReference>
<dbReference type="Pfam" id="PF01835">
    <property type="entry name" value="MG2"/>
    <property type="match status" value="1"/>
</dbReference>
<feature type="domain" description="Alpha-2-macroglobulin" evidence="2">
    <location>
        <begin position="1107"/>
        <end position="1197"/>
    </location>
</feature>
<dbReference type="PANTHER" id="PTHR40094">
    <property type="entry name" value="ALPHA-2-MACROGLOBULIN HOMOLOG"/>
    <property type="match status" value="1"/>
</dbReference>
<evidence type="ECO:0000313" key="4">
    <source>
        <dbReference type="Proteomes" id="UP000199373"/>
    </source>
</evidence>
<gene>
    <name evidence="3" type="ORF">SAMN04487850_2192</name>
</gene>
<dbReference type="RefSeq" id="WP_091916591.1">
    <property type="nucleotide sequence ID" value="NZ_FOIQ01000005.1"/>
</dbReference>
<sequence>MMRKSVFALIIVLTTMPMGLLGQTYKELWKKATTAENKNLPRTEYAVLQQIMSKAEKEKAYGQLMKAELLGAQVMAEIAPDSLKPAVERMQQRCETAKDEVLKTVWQTVLYRLADSNPSLEMTVEKPVLTDELCQKLSRVKDDTYTPFVSVGFDSRIFLHDMLSVVGYELGEYQILHDFYTKAGNRRAACVTAAEAYREAPLEQIDSLIERYGDLQEAGELAIVKYNHLSKTLGDSDADVAAKADYLQKALSRWGDWKRMNILRNAMVRLTRPSYYVDIDHEVWLPQRAQKVSLKNIRNISSLTMTVYRTKADGDLDKDPRYEEDYQEIVPLLSGVACKQTREYTGKQPYQLFEDSLTLEGLPAGVYMVEFKTKPATQPIRRLYHVTDVYTMVEALPEGEGARYVVVNATTGQPLKDANLRFKESAGSTEEEAFDAETDVNGEYILKSKKSCRYRDVFAYTDTDRACPEFSRYDCYNFYDRASEVDQISIFTDRAIYRPGQTVHVSALVYRTSKDCNQGVCSGKALTVILRDANDRELEKKEVVTDDYGKVAVDFFLPSSALTGRFHIQVGNNRQMIRVEEYKRPTFHVDFDDYQEAYRAGDTITVKATALSYAGVPVQGAKVAYRVMRRTAFWWMSFCRYYETATLGYSRGDEQIASGETEAESDGTFEVKVPLEVPETSYPMFYNFVVVADVTDQGGETHYGELLLPLGNREKSLTVDLPEKILNEEMPAVTFHLLNAAGKDIDAEVRYRMDDGAWQTVKTNSLLSLTTLDRRSGKHTLDAVCEGDTIHREFVVFSVDDEVPAVETDDWFWQSATQFPNDGSPVTIQVGSSAQDVHIVYSVFAGEKIIEQGFVDKSNQLLNIKATYQEAYGDGLLYTFAWVKEGHCYTHRAEIRRPLPEKKLQLQWTTFRDRLTPGQQEEWTLTVKDPEGRPVDAQLMATLYDQSLDQLTKLSWHFDPTPWLSLPSTYWGFDRRSSIEDHSSQKVDNYHWSALSLSRFINRLHLSSDYTYGYRGIRFKTRATNYMEEYDMAMDLFDEDMPVLNEVAVVGYGVARGNRTDGAIYKSKESFAVAGNDEGDNEVLAAEAADGDEMPETVQIRENLNETAFFYPQLVTDKEGRIALKFTLPESLTTWHFLGLAHTRDLRYGRIEASTVAKKDVMIQPNVPRFVREGDEVTITARVINTSEKRLKGVARLRLRHPETEAVIIGLAQEVDVEAGATVPVTFKVQSSMLQSQSSKLKAQSSKFNVSLLICETTVSGEDFSDGEQHYLPILPATERVTVTMPVTQHQTGTKTIDIAALMPADAAQGKVTFEYTNNPTWLMIQALPVLGKPVEENAISQAASYYANSLGQYILAQNPQAKTAFDLWRQELTAPASVDRAQDFDKLSQRGSLVSQLEKNQELKTIVLNETPWVMDADRETEQKQRLVDFFDENVMQNRLDKALNKMRQLQRSDGSWSWWPDMPGSFYMTVSVSEMLVRLNAMTGTQTETKEMLNTAFVFMGREIVKEVAELKKWEKKGNEVSFPSLKALQWLYLCTLDGRQLPADVQSANSYLLKLLKKDITSQPIYEKAMTAVILSKSDPRRATEYAQSLKEYTVYREEMGRYYDTPRAGYSWFDYRIPTQTMAIEALQRLTPDDRQTIEEMQRWLLQSKRTQAWDTPLNSVDAVYAFLGEQGQDSKPLRLDAEKATVKVDGKVLELPKATAAIGYVKTSVPEKSKQLSISKTSEGTSWGAVYVQFTQATKNIVDAASGLTIKREILPVSRSLSLSKGLSNADTVPEPVEGPITLGDDKPNSPVFAVGDRVKIRLTITADRDYDFVQVIDKRAACLEPVHQLSGYHNGGYVTPRDNTTNYYYDLLSKGTHVIETEYYVDRAGTYETGTCVVECAYAPEFRGITSSATIKVE</sequence>
<reference evidence="3 4" key="1">
    <citation type="submission" date="2016-10" db="EMBL/GenBank/DDBJ databases">
        <authorList>
            <person name="de Groot N.N."/>
        </authorList>
    </citation>
    <scope>NUCLEOTIDE SEQUENCE [LARGE SCALE GENOMIC DNA]</scope>
    <source>
        <strain evidence="3 4">TC2-24</strain>
    </source>
</reference>
<dbReference type="Pfam" id="PF00207">
    <property type="entry name" value="A2M"/>
    <property type="match status" value="1"/>
</dbReference>